<feature type="region of interest" description="Disordered" evidence="11">
    <location>
        <begin position="593"/>
        <end position="768"/>
    </location>
</feature>
<organism evidence="13 14">
    <name type="scientific">Apatococcus fuscideae</name>
    <dbReference type="NCBI Taxonomy" id="2026836"/>
    <lineage>
        <taxon>Eukaryota</taxon>
        <taxon>Viridiplantae</taxon>
        <taxon>Chlorophyta</taxon>
        <taxon>core chlorophytes</taxon>
        <taxon>Trebouxiophyceae</taxon>
        <taxon>Chlorellales</taxon>
        <taxon>Chlorellaceae</taxon>
        <taxon>Apatococcus</taxon>
    </lineage>
</organism>
<comment type="similarity">
    <text evidence="10">Belongs to the histone deacetylase family. HD Type 1 subfamily.</text>
</comment>
<dbReference type="GO" id="GO:0005634">
    <property type="term" value="C:nucleus"/>
    <property type="evidence" value="ECO:0007669"/>
    <property type="project" value="UniProtKB-SubCell"/>
</dbReference>
<dbReference type="Gene3D" id="3.40.800.20">
    <property type="entry name" value="Histone deacetylase domain"/>
    <property type="match status" value="1"/>
</dbReference>
<feature type="compositionally biased region" description="Basic and acidic residues" evidence="11">
    <location>
        <begin position="410"/>
        <end position="420"/>
    </location>
</feature>
<comment type="catalytic activity">
    <reaction evidence="9">
        <text>N(6)-acetyl-L-lysyl-[histone] + H2O = L-lysyl-[histone] + acetate</text>
        <dbReference type="Rhea" id="RHEA:58196"/>
        <dbReference type="Rhea" id="RHEA-COMP:9845"/>
        <dbReference type="Rhea" id="RHEA-COMP:11338"/>
        <dbReference type="ChEBI" id="CHEBI:15377"/>
        <dbReference type="ChEBI" id="CHEBI:29969"/>
        <dbReference type="ChEBI" id="CHEBI:30089"/>
        <dbReference type="ChEBI" id="CHEBI:61930"/>
        <dbReference type="EC" id="3.5.1.98"/>
    </reaction>
</comment>
<dbReference type="FunFam" id="3.40.800.20:FF:000001">
    <property type="entry name" value="Histone deacetylase"/>
    <property type="match status" value="1"/>
</dbReference>
<feature type="domain" description="Histone deacetylase" evidence="12">
    <location>
        <begin position="26"/>
        <end position="317"/>
    </location>
</feature>
<dbReference type="GO" id="GO:0040029">
    <property type="term" value="P:epigenetic regulation of gene expression"/>
    <property type="evidence" value="ECO:0007669"/>
    <property type="project" value="TreeGrafter"/>
</dbReference>
<reference evidence="13 14" key="1">
    <citation type="journal article" date="2024" name="Nat. Commun.">
        <title>Phylogenomics reveals the evolutionary origins of lichenization in chlorophyte algae.</title>
        <authorList>
            <person name="Puginier C."/>
            <person name="Libourel C."/>
            <person name="Otte J."/>
            <person name="Skaloud P."/>
            <person name="Haon M."/>
            <person name="Grisel S."/>
            <person name="Petersen M."/>
            <person name="Berrin J.G."/>
            <person name="Delaux P.M."/>
            <person name="Dal Grande F."/>
            <person name="Keller J."/>
        </authorList>
    </citation>
    <scope>NUCLEOTIDE SEQUENCE [LARGE SCALE GENOMIC DNA]</scope>
    <source>
        <strain evidence="13 14">SAG 2523</strain>
    </source>
</reference>
<feature type="compositionally biased region" description="Low complexity" evidence="11">
    <location>
        <begin position="519"/>
        <end position="542"/>
    </location>
</feature>
<evidence type="ECO:0000259" key="12">
    <source>
        <dbReference type="Pfam" id="PF00850"/>
    </source>
</evidence>
<keyword evidence="14" id="KW-1185">Reference proteome</keyword>
<keyword evidence="3" id="KW-0678">Repressor</keyword>
<feature type="compositionally biased region" description="Gly residues" evidence="11">
    <location>
        <begin position="785"/>
        <end position="799"/>
    </location>
</feature>
<dbReference type="InterPro" id="IPR037138">
    <property type="entry name" value="His_deacetylse_dom_sf"/>
</dbReference>
<evidence type="ECO:0000313" key="13">
    <source>
        <dbReference type="EMBL" id="KAK9866388.1"/>
    </source>
</evidence>
<keyword evidence="8" id="KW-0539">Nucleus</keyword>
<dbReference type="CDD" id="cd09991">
    <property type="entry name" value="HDAC_classI"/>
    <property type="match status" value="1"/>
</dbReference>
<evidence type="ECO:0000313" key="14">
    <source>
        <dbReference type="Proteomes" id="UP001485043"/>
    </source>
</evidence>
<keyword evidence="7" id="KW-0804">Transcription</keyword>
<dbReference type="SUPFAM" id="SSF52768">
    <property type="entry name" value="Arginase/deacetylase"/>
    <property type="match status" value="1"/>
</dbReference>
<feature type="compositionally biased region" description="Polar residues" evidence="11">
    <location>
        <begin position="659"/>
        <end position="672"/>
    </location>
</feature>
<feature type="compositionally biased region" description="Pro residues" evidence="11">
    <location>
        <begin position="804"/>
        <end position="822"/>
    </location>
</feature>
<feature type="compositionally biased region" description="Low complexity" evidence="11">
    <location>
        <begin position="690"/>
        <end position="706"/>
    </location>
</feature>
<comment type="subcellular location">
    <subcellularLocation>
        <location evidence="1">Nucleus</location>
    </subcellularLocation>
</comment>
<dbReference type="EC" id="3.5.1.98" evidence="2"/>
<protein>
    <recommendedName>
        <fullName evidence="2">histone deacetylase</fullName>
        <ecNumber evidence="2">3.5.1.98</ecNumber>
    </recommendedName>
</protein>
<dbReference type="InterPro" id="IPR023696">
    <property type="entry name" value="Ureohydrolase_dom_sf"/>
</dbReference>
<dbReference type="InterPro" id="IPR003084">
    <property type="entry name" value="HDAC_I/II"/>
</dbReference>
<dbReference type="InterPro" id="IPR023801">
    <property type="entry name" value="His_deacetylse_dom"/>
</dbReference>
<evidence type="ECO:0000256" key="5">
    <source>
        <dbReference type="ARBA" id="ARBA00022853"/>
    </source>
</evidence>
<name>A0AAW1TBT4_9CHLO</name>
<dbReference type="PANTHER" id="PTHR10625:SF44">
    <property type="entry name" value="HISTONE DEACETYLASE 19"/>
    <property type="match status" value="1"/>
</dbReference>
<dbReference type="AlphaFoldDB" id="A0AAW1TBT4"/>
<dbReference type="Pfam" id="PF00850">
    <property type="entry name" value="Hist_deacetyl"/>
    <property type="match status" value="1"/>
</dbReference>
<accession>A0AAW1TBT4</accession>
<feature type="compositionally biased region" description="Basic and acidic residues" evidence="11">
    <location>
        <begin position="475"/>
        <end position="497"/>
    </location>
</feature>
<evidence type="ECO:0000256" key="9">
    <source>
        <dbReference type="ARBA" id="ARBA00048287"/>
    </source>
</evidence>
<evidence type="ECO:0000256" key="6">
    <source>
        <dbReference type="ARBA" id="ARBA00023015"/>
    </source>
</evidence>
<feature type="region of interest" description="Disordered" evidence="11">
    <location>
        <begin position="467"/>
        <end position="581"/>
    </location>
</feature>
<keyword evidence="5" id="KW-0156">Chromatin regulator</keyword>
<dbReference type="EMBL" id="JALJOV010000165">
    <property type="protein sequence ID" value="KAK9866388.1"/>
    <property type="molecule type" value="Genomic_DNA"/>
</dbReference>
<evidence type="ECO:0000256" key="10">
    <source>
        <dbReference type="ARBA" id="ARBA00061569"/>
    </source>
</evidence>
<evidence type="ECO:0000256" key="8">
    <source>
        <dbReference type="ARBA" id="ARBA00023242"/>
    </source>
</evidence>
<feature type="compositionally biased region" description="Low complexity" evidence="11">
    <location>
        <begin position="593"/>
        <end position="610"/>
    </location>
</feature>
<dbReference type="PRINTS" id="PR01270">
    <property type="entry name" value="HDASUPER"/>
</dbReference>
<evidence type="ECO:0000256" key="7">
    <source>
        <dbReference type="ARBA" id="ARBA00023163"/>
    </source>
</evidence>
<comment type="caution">
    <text evidence="13">The sequence shown here is derived from an EMBL/GenBank/DDBJ whole genome shotgun (WGS) entry which is preliminary data.</text>
</comment>
<evidence type="ECO:0000256" key="3">
    <source>
        <dbReference type="ARBA" id="ARBA00022491"/>
    </source>
</evidence>
<dbReference type="Proteomes" id="UP001485043">
    <property type="component" value="Unassembled WGS sequence"/>
</dbReference>
<proteinExistence type="inferred from homology"/>
<keyword evidence="6" id="KW-0805">Transcription regulation</keyword>
<feature type="region of interest" description="Disordered" evidence="11">
    <location>
        <begin position="780"/>
        <end position="822"/>
    </location>
</feature>
<evidence type="ECO:0000256" key="1">
    <source>
        <dbReference type="ARBA" id="ARBA00004123"/>
    </source>
</evidence>
<dbReference type="GO" id="GO:0141221">
    <property type="term" value="F:histone deacetylase activity, hydrolytic mechanism"/>
    <property type="evidence" value="ECO:0007669"/>
    <property type="project" value="UniProtKB-EC"/>
</dbReference>
<dbReference type="PRINTS" id="PR01271">
    <property type="entry name" value="HISDACETLASE"/>
</dbReference>
<evidence type="ECO:0000256" key="4">
    <source>
        <dbReference type="ARBA" id="ARBA00022801"/>
    </source>
</evidence>
<gene>
    <name evidence="13" type="ORF">WJX84_002068</name>
</gene>
<dbReference type="PANTHER" id="PTHR10625">
    <property type="entry name" value="HISTONE DEACETYLASE HDAC1-RELATED"/>
    <property type="match status" value="1"/>
</dbReference>
<sequence>MALKDKNVAYYYDEEIGNFNYGGGNPMRPHRVRLTHSLVENYDLKKRLRVERPLTKNTSEVTQFHADDYIDFLSRVTPDNQEEYARQMRLFNLGPVGEADCPVFDGLFEYCLTYSNGSVGGASLINNQTADICLNWAGGMHHAKKAEASGFCYVNDIVLSILELLKVHHRVLYVDIDIHHGDGVEEAFYLTDRVMTVSFHKYGDFFPGTGAVGDVGVGTGQNYSVNVPLQEGMDDESYKFMFEPIMQKVMEVYQPGAIVVCGGADSLSGDRLGCFNLSLQGHSNCVEFLAHFNVPMLVLGGGGYTMRNVARCWCYETGRMLGMDLPDTLPNGALREFDYYADTRKLRITVSNMKNANSREQLEAIKTTVLQNLSHLASAPGAAIAPVPPQHPQAELPDEEMEVRGGGPAFEDRRTVKEHDYESDEDEKAAKRHQSSQASPRHASAEPKVKVPVKMEGAVMCMARPSGNGVAGMDGQRDERWLQQEFTGDVKAEEPLQGHRAGPAQGMGSGPGAAHGADAPEPSGQPQASQAAAPAATANGMTPPSPAQTSGGPSGSGMGQPALRGPGDRPHAMGGDLLGDEAGIRQRFASALAATHTAAGPPPSSASSAAVQAGHPPSSTIPYASQPPDHGHFGAKPRNPLLHPLSRPSEPATGPPASGSMQQRMRLATSSNPPIPGLGPSTSGASGGYPTPSQTVSQTVSQSSSPYNPPGQPGRQMSGAALPNMGQAPAGHPLQRGVGSMGPGPRPMGPGPLGNGPPFGLPAFQPSMRPASHAMDYMRAQTMGAGQGVRGHPRPGGLGQQPLQGPPHQQPPLQHPRPPPHM</sequence>
<keyword evidence="4" id="KW-0378">Hydrolase</keyword>
<evidence type="ECO:0000256" key="11">
    <source>
        <dbReference type="SAM" id="MobiDB-lite"/>
    </source>
</evidence>
<feature type="region of interest" description="Disordered" evidence="11">
    <location>
        <begin position="381"/>
        <end position="451"/>
    </location>
</feature>
<evidence type="ECO:0000256" key="2">
    <source>
        <dbReference type="ARBA" id="ARBA00012111"/>
    </source>
</evidence>
<dbReference type="InterPro" id="IPR000286">
    <property type="entry name" value="HDACs"/>
</dbReference>